<dbReference type="NCBIfam" id="TIGR00581">
    <property type="entry name" value="moaC"/>
    <property type="match status" value="1"/>
</dbReference>
<dbReference type="Proteomes" id="UP000290932">
    <property type="component" value="Unassembled WGS sequence"/>
</dbReference>
<feature type="binding site" evidence="4">
    <location>
        <begin position="74"/>
        <end position="76"/>
    </location>
    <ligand>
        <name>substrate</name>
    </ligand>
</feature>
<dbReference type="Gene3D" id="3.30.70.640">
    <property type="entry name" value="Molybdopterin cofactor biosynthesis C (MoaC) domain"/>
    <property type="match status" value="1"/>
</dbReference>
<dbReference type="HAMAP" id="MF_01224_A">
    <property type="entry name" value="MoaC_A"/>
    <property type="match status" value="1"/>
</dbReference>
<evidence type="ECO:0000313" key="7">
    <source>
        <dbReference type="Proteomes" id="UP000290932"/>
    </source>
</evidence>
<evidence type="ECO:0000256" key="1">
    <source>
        <dbReference type="ARBA" id="ARBA00005046"/>
    </source>
</evidence>
<evidence type="ECO:0000313" key="6">
    <source>
        <dbReference type="EMBL" id="RXE55127.1"/>
    </source>
</evidence>
<evidence type="ECO:0000256" key="2">
    <source>
        <dbReference type="ARBA" id="ARBA00023150"/>
    </source>
</evidence>
<dbReference type="InterPro" id="IPR036522">
    <property type="entry name" value="MoaC_sf"/>
</dbReference>
<comment type="caution">
    <text evidence="6">The sequence shown here is derived from an EMBL/GenBank/DDBJ whole genome shotgun (WGS) entry which is preliminary data.</text>
</comment>
<organism evidence="6 7">
    <name type="scientific">Methanoculleus taiwanensis</name>
    <dbReference type="NCBI Taxonomy" id="1550565"/>
    <lineage>
        <taxon>Archaea</taxon>
        <taxon>Methanobacteriati</taxon>
        <taxon>Methanobacteriota</taxon>
        <taxon>Stenosarchaea group</taxon>
        <taxon>Methanomicrobia</taxon>
        <taxon>Methanomicrobiales</taxon>
        <taxon>Methanomicrobiaceae</taxon>
        <taxon>Methanoculleus</taxon>
    </lineage>
</organism>
<dbReference type="EMBL" id="LHQS01000004">
    <property type="protein sequence ID" value="RXE55127.1"/>
    <property type="molecule type" value="Genomic_DNA"/>
</dbReference>
<comment type="function">
    <text evidence="4">Catalyzes the conversion of (8S)-3',8-cyclo-7,8-dihydroguanosine 5'-triphosphate to cyclic pyranopterin monophosphate (cPMP).</text>
</comment>
<dbReference type="InterPro" id="IPR023045">
    <property type="entry name" value="MoaC"/>
</dbReference>
<gene>
    <name evidence="4" type="primary">moaC</name>
    <name evidence="6" type="ORF">ABH15_12945</name>
</gene>
<dbReference type="Pfam" id="PF01967">
    <property type="entry name" value="MoaC"/>
    <property type="match status" value="1"/>
</dbReference>
<evidence type="ECO:0000256" key="3">
    <source>
        <dbReference type="ARBA" id="ARBA00023239"/>
    </source>
</evidence>
<feature type="binding site" evidence="4">
    <location>
        <begin position="110"/>
        <end position="111"/>
    </location>
    <ligand>
        <name>substrate</name>
    </ligand>
</feature>
<name>A0A498GY64_9EURY</name>
<evidence type="ECO:0000259" key="5">
    <source>
        <dbReference type="Pfam" id="PF01967"/>
    </source>
</evidence>
<feature type="active site" evidence="4">
    <location>
        <position position="125"/>
    </location>
</feature>
<comment type="similarity">
    <text evidence="4">Belongs to the MoaC family.</text>
</comment>
<dbReference type="CDD" id="cd01419">
    <property type="entry name" value="MoaC_A"/>
    <property type="match status" value="1"/>
</dbReference>
<dbReference type="InterPro" id="IPR002820">
    <property type="entry name" value="Mopterin_CF_biosynth-C_dom"/>
</dbReference>
<dbReference type="InterPro" id="IPR023047">
    <property type="entry name" value="Mo_CF_biosynth-C_arc"/>
</dbReference>
<keyword evidence="2 4" id="KW-0501">Molybdenum cofactor biosynthesis</keyword>
<comment type="catalytic activity">
    <reaction evidence="4">
        <text>(8S)-3',8-cyclo-7,8-dihydroguanosine 5'-triphosphate = cyclic pyranopterin phosphate + diphosphate</text>
        <dbReference type="Rhea" id="RHEA:49580"/>
        <dbReference type="ChEBI" id="CHEBI:33019"/>
        <dbReference type="ChEBI" id="CHEBI:59648"/>
        <dbReference type="ChEBI" id="CHEBI:131766"/>
        <dbReference type="EC" id="4.6.1.17"/>
    </reaction>
</comment>
<sequence>MVEFTHIRGDRAHMVDITGKADVTREAIAKGKIYLRPETLTAIREGKALKGNVLATAQVAATLAVKDTSRIIPMCHPIFLGSITVDFEEGDGYIEAIAGVKSYGKTGVEMEALTGVSVALLTIWDMVKSAEKDEDGQYPVTRIEEIRVVEKRKGQ</sequence>
<dbReference type="UniPathway" id="UPA00344"/>
<dbReference type="SUPFAM" id="SSF55040">
    <property type="entry name" value="Molybdenum cofactor biosynthesis protein C, MoaC"/>
    <property type="match status" value="1"/>
</dbReference>
<comment type="subunit">
    <text evidence="4">Homohexamer; trimer of dimers.</text>
</comment>
<dbReference type="GO" id="GO:0006777">
    <property type="term" value="P:Mo-molybdopterin cofactor biosynthetic process"/>
    <property type="evidence" value="ECO:0007669"/>
    <property type="project" value="UniProtKB-UniRule"/>
</dbReference>
<dbReference type="AlphaFoldDB" id="A0A498GY64"/>
<dbReference type="RefSeq" id="WP_128695018.1">
    <property type="nucleotide sequence ID" value="NZ_LHQS01000004.1"/>
</dbReference>
<dbReference type="NCBIfam" id="NF008999">
    <property type="entry name" value="PRK12343.1"/>
    <property type="match status" value="1"/>
</dbReference>
<dbReference type="GO" id="GO:0061799">
    <property type="term" value="F:cyclic pyranopterin monophosphate synthase activity"/>
    <property type="evidence" value="ECO:0007669"/>
    <property type="project" value="UniProtKB-UniRule"/>
</dbReference>
<comment type="pathway">
    <text evidence="1 4">Cofactor biosynthesis; molybdopterin biosynthesis.</text>
</comment>
<protein>
    <recommendedName>
        <fullName evidence="4">Probable cyclic pyranopterin monophosphate synthase</fullName>
        <ecNumber evidence="4">4.6.1.17</ecNumber>
    </recommendedName>
    <alternativeName>
        <fullName evidence="4">Molybdenum cofactor biosynthesis protein C</fullName>
    </alternativeName>
</protein>
<dbReference type="OrthoDB" id="10067at2157"/>
<dbReference type="EC" id="4.6.1.17" evidence="4"/>
<reference evidence="6 7" key="1">
    <citation type="journal article" date="2015" name="Int. J. Syst. Evol. Microbiol.">
        <title>Methanoculleus taiwanensis sp. nov., a methanogen isolated from deep marine sediment at the deformation front area near Taiwan.</title>
        <authorList>
            <person name="Weng C.Y."/>
            <person name="Chen S.C."/>
            <person name="Lai M.C."/>
            <person name="Wu S.Y."/>
            <person name="Lin S."/>
            <person name="Yang T.F."/>
            <person name="Chen P.C."/>
        </authorList>
    </citation>
    <scope>NUCLEOTIDE SEQUENCE [LARGE SCALE GENOMIC DNA]</scope>
    <source>
        <strain evidence="6 7">CYW4</strain>
    </source>
</reference>
<proteinExistence type="inferred from homology"/>
<keyword evidence="7" id="KW-1185">Reference proteome</keyword>
<accession>A0A498GY64</accession>
<keyword evidence="3 4" id="KW-0456">Lyase</keyword>
<feature type="domain" description="Molybdopterin cofactor biosynthesis C (MoaC)" evidence="5">
    <location>
        <begin position="14"/>
        <end position="154"/>
    </location>
</feature>
<evidence type="ECO:0000256" key="4">
    <source>
        <dbReference type="HAMAP-Rule" id="MF_01224"/>
    </source>
</evidence>